<name>A0A645ILJ3_9ZZZZ</name>
<reference evidence="2" key="1">
    <citation type="submission" date="2019-08" db="EMBL/GenBank/DDBJ databases">
        <authorList>
            <person name="Kucharzyk K."/>
            <person name="Murdoch R.W."/>
            <person name="Higgins S."/>
            <person name="Loffler F."/>
        </authorList>
    </citation>
    <scope>NUCLEOTIDE SEQUENCE</scope>
</reference>
<gene>
    <name evidence="2" type="ORF">SDC9_199546</name>
</gene>
<evidence type="ECO:0000313" key="2">
    <source>
        <dbReference type="EMBL" id="MPN51896.1"/>
    </source>
</evidence>
<comment type="caution">
    <text evidence="2">The sequence shown here is derived from an EMBL/GenBank/DDBJ whole genome shotgun (WGS) entry which is preliminary data.</text>
</comment>
<dbReference type="EMBL" id="VSSQ01117456">
    <property type="protein sequence ID" value="MPN51896.1"/>
    <property type="molecule type" value="Genomic_DNA"/>
</dbReference>
<organism evidence="2">
    <name type="scientific">bioreactor metagenome</name>
    <dbReference type="NCBI Taxonomy" id="1076179"/>
    <lineage>
        <taxon>unclassified sequences</taxon>
        <taxon>metagenomes</taxon>
        <taxon>ecological metagenomes</taxon>
    </lineage>
</organism>
<dbReference type="InterPro" id="IPR004096">
    <property type="entry name" value="V4R"/>
</dbReference>
<proteinExistence type="predicted"/>
<dbReference type="InterPro" id="IPR024096">
    <property type="entry name" value="NO_sig/Golgi_transp_ligand-bd"/>
</dbReference>
<sequence length="82" mass="9120">MQQATGDTVTLKSEEKHWLYEVADGAARNHESKESNCDFTVGLIQEFLAWAGGGKFYRVKESACRNNGAACCTFVIDKFPLE</sequence>
<dbReference type="AlphaFoldDB" id="A0A645ILJ3"/>
<protein>
    <recommendedName>
        <fullName evidence="1">4-vinyl reductase 4VR domain-containing protein</fullName>
    </recommendedName>
</protein>
<accession>A0A645ILJ3</accession>
<dbReference type="SMART" id="SM00989">
    <property type="entry name" value="V4R"/>
    <property type="match status" value="1"/>
</dbReference>
<feature type="domain" description="4-vinyl reductase 4VR" evidence="1">
    <location>
        <begin position="17"/>
        <end position="78"/>
    </location>
</feature>
<dbReference type="Gene3D" id="3.30.1380.20">
    <property type="entry name" value="Trafficking protein particle complex subunit 3"/>
    <property type="match status" value="1"/>
</dbReference>
<evidence type="ECO:0000259" key="1">
    <source>
        <dbReference type="SMART" id="SM00989"/>
    </source>
</evidence>
<dbReference type="SUPFAM" id="SSF111126">
    <property type="entry name" value="Ligand-binding domain in the NO signalling and Golgi transport"/>
    <property type="match status" value="1"/>
</dbReference>